<accession>A0AAV6VKK6</accession>
<protein>
    <recommendedName>
        <fullName evidence="4">Gustatory receptor</fullName>
    </recommendedName>
</protein>
<keyword evidence="3" id="KW-1185">Reference proteome</keyword>
<gene>
    <name evidence="2" type="ORF">JTE90_007830</name>
</gene>
<feature type="transmembrane region" description="Helical" evidence="1">
    <location>
        <begin position="169"/>
        <end position="193"/>
    </location>
</feature>
<dbReference type="AlphaFoldDB" id="A0AAV6VKK6"/>
<proteinExistence type="predicted"/>
<keyword evidence="1" id="KW-1133">Transmembrane helix</keyword>
<evidence type="ECO:0000313" key="3">
    <source>
        <dbReference type="Proteomes" id="UP000827092"/>
    </source>
</evidence>
<feature type="transmembrane region" description="Helical" evidence="1">
    <location>
        <begin position="20"/>
        <end position="42"/>
    </location>
</feature>
<sequence length="404" mass="47026">MFCYTLIRRYLEIVCLYLTRWIILSSLFFFILSSLSLLWLYLKRRSSTKKIHKYSGSNSNRLMWATTFLTLSLVTILAFLLPFLADLVTGKLINKELDILFGEKDKRFGNSVLFKTVFKNNVRSCSTVYDMYQFHCLQKILFNFQLSDISYNEPTSASEIFCCQIQLTLVYLITFIAYCMLYSKLVLICYVIVRAIWRIFKPLSKIDKNKQLMESSRIPFPKLATTHQLEICTQKFVEPGIKHPWKELSFSDFTSTTSLKEKTYLNKTTSTKNSPQRKDYNKKKFKSCGVQTSSSYHGILKPDDDIENFTVSTTPLRNENDYKYKNASNLIEDRSYNREHPVPKSQNYFTKNSLSLNDSIFPRTQNLYSGNGQITTSTTLKNASTQVCFEDSDDSSYESDEFSF</sequence>
<dbReference type="EMBL" id="JAFNEN010000074">
    <property type="protein sequence ID" value="KAG8196091.1"/>
    <property type="molecule type" value="Genomic_DNA"/>
</dbReference>
<evidence type="ECO:0008006" key="4">
    <source>
        <dbReference type="Google" id="ProtNLM"/>
    </source>
</evidence>
<keyword evidence="1" id="KW-0472">Membrane</keyword>
<evidence type="ECO:0000313" key="2">
    <source>
        <dbReference type="EMBL" id="KAG8196091.1"/>
    </source>
</evidence>
<organism evidence="2 3">
    <name type="scientific">Oedothorax gibbosus</name>
    <dbReference type="NCBI Taxonomy" id="931172"/>
    <lineage>
        <taxon>Eukaryota</taxon>
        <taxon>Metazoa</taxon>
        <taxon>Ecdysozoa</taxon>
        <taxon>Arthropoda</taxon>
        <taxon>Chelicerata</taxon>
        <taxon>Arachnida</taxon>
        <taxon>Araneae</taxon>
        <taxon>Araneomorphae</taxon>
        <taxon>Entelegynae</taxon>
        <taxon>Araneoidea</taxon>
        <taxon>Linyphiidae</taxon>
        <taxon>Erigoninae</taxon>
        <taxon>Oedothorax</taxon>
    </lineage>
</organism>
<name>A0AAV6VKK6_9ARAC</name>
<reference evidence="2 3" key="1">
    <citation type="journal article" date="2022" name="Nat. Ecol. Evol.">
        <title>A masculinizing supergene underlies an exaggerated male reproductive morph in a spider.</title>
        <authorList>
            <person name="Hendrickx F."/>
            <person name="De Corte Z."/>
            <person name="Sonet G."/>
            <person name="Van Belleghem S.M."/>
            <person name="Kostlbacher S."/>
            <person name="Vangestel C."/>
        </authorList>
    </citation>
    <scope>NUCLEOTIDE SEQUENCE [LARGE SCALE GENOMIC DNA]</scope>
    <source>
        <strain evidence="2">W744_W776</strain>
    </source>
</reference>
<feature type="transmembrane region" description="Helical" evidence="1">
    <location>
        <begin position="62"/>
        <end position="85"/>
    </location>
</feature>
<evidence type="ECO:0000256" key="1">
    <source>
        <dbReference type="SAM" id="Phobius"/>
    </source>
</evidence>
<comment type="caution">
    <text evidence="2">The sequence shown here is derived from an EMBL/GenBank/DDBJ whole genome shotgun (WGS) entry which is preliminary data.</text>
</comment>
<keyword evidence="1" id="KW-0812">Transmembrane</keyword>
<dbReference type="Proteomes" id="UP000827092">
    <property type="component" value="Unassembled WGS sequence"/>
</dbReference>